<proteinExistence type="inferred from homology"/>
<sequence>MTKNYIKCALLSFTLLTGATGCEDFLEQPVPGKLSEEGFYKTDSDALQATTAIYDIMQAHYNTAWSSIYMVKLMPSDESNAAGSGSGDQPAYQTLDDFNFDSENAAVKAAWDLTYRAVFRANKVVKNVPPENALRKRLIAEAKFLRAFNYFELVTLWGDVPLVLDEVPAEQWTSTPRAPKAEVYAQIEKDLQEAITDLPLKSGYSAADKFRASKGTAQALLGKVFLFQEKWNDAATQFENVISSKEYGLESSVGIVFSKKGEFGKESLFEISFSSIERYNWGNFPWDSRPESNIHLQLMGPRSDFYVKAPSDSLIGGWGFNSPKAKLYQAFTAAGDVKRREVTVMSEAELKAKGGNWTNPNAYEYEGYFQRKYGTYLSQTSTTDGDAAELNYGTNWRMIRYADVLLMAAEAYYRAGNAGKAQEYLNDVRERSELPEIFPTGTDLFNAIVRERYLELAFEGFRYQDLVRWGLATQELGPLGYQANKHNLLPIPGADIRIAGLSQNPGY</sequence>
<name>A0A839GJX0_9BACT</name>
<reference evidence="8 9" key="1">
    <citation type="submission" date="2020-08" db="EMBL/GenBank/DDBJ databases">
        <title>Genomic Encyclopedia of Type Strains, Phase IV (KMG-IV): sequencing the most valuable type-strain genomes for metagenomic binning, comparative biology and taxonomic classification.</title>
        <authorList>
            <person name="Goeker M."/>
        </authorList>
    </citation>
    <scope>NUCLEOTIDE SEQUENCE [LARGE SCALE GENOMIC DNA]</scope>
    <source>
        <strain evidence="8 9">DSM 29854</strain>
    </source>
</reference>
<dbReference type="InterPro" id="IPR011990">
    <property type="entry name" value="TPR-like_helical_dom_sf"/>
</dbReference>
<feature type="domain" description="SusD-like N-terminal" evidence="7">
    <location>
        <begin position="100"/>
        <end position="226"/>
    </location>
</feature>
<dbReference type="GO" id="GO:0009279">
    <property type="term" value="C:cell outer membrane"/>
    <property type="evidence" value="ECO:0007669"/>
    <property type="project" value="UniProtKB-SubCell"/>
</dbReference>
<keyword evidence="4" id="KW-0472">Membrane</keyword>
<evidence type="ECO:0000256" key="3">
    <source>
        <dbReference type="ARBA" id="ARBA00022729"/>
    </source>
</evidence>
<evidence type="ECO:0000259" key="6">
    <source>
        <dbReference type="Pfam" id="PF07980"/>
    </source>
</evidence>
<accession>A0A839GJX0</accession>
<organism evidence="8 9">
    <name type="scientific">Rufibacter quisquiliarum</name>
    <dbReference type="NCBI Taxonomy" id="1549639"/>
    <lineage>
        <taxon>Bacteria</taxon>
        <taxon>Pseudomonadati</taxon>
        <taxon>Bacteroidota</taxon>
        <taxon>Cytophagia</taxon>
        <taxon>Cytophagales</taxon>
        <taxon>Hymenobacteraceae</taxon>
        <taxon>Rufibacter</taxon>
    </lineage>
</organism>
<keyword evidence="3" id="KW-0732">Signal</keyword>
<keyword evidence="9" id="KW-1185">Reference proteome</keyword>
<evidence type="ECO:0000259" key="7">
    <source>
        <dbReference type="Pfam" id="PF14322"/>
    </source>
</evidence>
<evidence type="ECO:0000256" key="2">
    <source>
        <dbReference type="ARBA" id="ARBA00006275"/>
    </source>
</evidence>
<dbReference type="Pfam" id="PF14322">
    <property type="entry name" value="SusD-like_3"/>
    <property type="match status" value="1"/>
</dbReference>
<evidence type="ECO:0000313" key="9">
    <source>
        <dbReference type="Proteomes" id="UP000563094"/>
    </source>
</evidence>
<evidence type="ECO:0000313" key="8">
    <source>
        <dbReference type="EMBL" id="MBA9075336.1"/>
    </source>
</evidence>
<dbReference type="AlphaFoldDB" id="A0A839GJX0"/>
<dbReference type="Pfam" id="PF07980">
    <property type="entry name" value="SusD_RagB"/>
    <property type="match status" value="1"/>
</dbReference>
<protein>
    <recommendedName>
        <fullName evidence="10">Starch-binding associating with outer membrane</fullName>
    </recommendedName>
</protein>
<comment type="subcellular location">
    <subcellularLocation>
        <location evidence="1">Cell outer membrane</location>
    </subcellularLocation>
</comment>
<comment type="caution">
    <text evidence="8">The sequence shown here is derived from an EMBL/GenBank/DDBJ whole genome shotgun (WGS) entry which is preliminary data.</text>
</comment>
<evidence type="ECO:0000256" key="4">
    <source>
        <dbReference type="ARBA" id="ARBA00023136"/>
    </source>
</evidence>
<dbReference type="Gene3D" id="1.25.40.390">
    <property type="match status" value="1"/>
</dbReference>
<dbReference type="InterPro" id="IPR033985">
    <property type="entry name" value="SusD-like_N"/>
</dbReference>
<comment type="similarity">
    <text evidence="2">Belongs to the SusD family.</text>
</comment>
<evidence type="ECO:0000256" key="5">
    <source>
        <dbReference type="ARBA" id="ARBA00023237"/>
    </source>
</evidence>
<keyword evidence="5" id="KW-0998">Cell outer membrane</keyword>
<dbReference type="CDD" id="cd08977">
    <property type="entry name" value="SusD"/>
    <property type="match status" value="1"/>
</dbReference>
<dbReference type="EMBL" id="JACJIQ010000001">
    <property type="protein sequence ID" value="MBA9075336.1"/>
    <property type="molecule type" value="Genomic_DNA"/>
</dbReference>
<gene>
    <name evidence="8" type="ORF">FHS90_000033</name>
</gene>
<dbReference type="PROSITE" id="PS51257">
    <property type="entry name" value="PROKAR_LIPOPROTEIN"/>
    <property type="match status" value="1"/>
</dbReference>
<dbReference type="Proteomes" id="UP000563094">
    <property type="component" value="Unassembled WGS sequence"/>
</dbReference>
<dbReference type="InterPro" id="IPR012944">
    <property type="entry name" value="SusD_RagB_dom"/>
</dbReference>
<evidence type="ECO:0008006" key="10">
    <source>
        <dbReference type="Google" id="ProtNLM"/>
    </source>
</evidence>
<evidence type="ECO:0000256" key="1">
    <source>
        <dbReference type="ARBA" id="ARBA00004442"/>
    </source>
</evidence>
<feature type="domain" description="RagB/SusD" evidence="6">
    <location>
        <begin position="347"/>
        <end position="488"/>
    </location>
</feature>
<dbReference type="RefSeq" id="WP_182511127.1">
    <property type="nucleotide sequence ID" value="NZ_JACJIQ010000001.1"/>
</dbReference>
<dbReference type="SUPFAM" id="SSF48452">
    <property type="entry name" value="TPR-like"/>
    <property type="match status" value="1"/>
</dbReference>